<keyword evidence="2 9" id="KW-1003">Cell membrane</keyword>
<dbReference type="Gene3D" id="3.10.20.310">
    <property type="entry name" value="membrane protein fhac"/>
    <property type="match status" value="1"/>
</dbReference>
<evidence type="ECO:0000256" key="7">
    <source>
        <dbReference type="ARBA" id="ARBA00023136"/>
    </source>
</evidence>
<evidence type="ECO:0000256" key="5">
    <source>
        <dbReference type="ARBA" id="ARBA00022692"/>
    </source>
</evidence>
<comment type="function">
    <text evidence="9">Essential cell division protein. May link together the upstream cell division proteins, which are predominantly cytoplasmic, with the downstream cell division proteins, which are predominantly periplasmic. May control correct divisome assembly.</text>
</comment>
<keyword evidence="6 9" id="KW-1133">Transmembrane helix</keyword>
<evidence type="ECO:0000256" key="1">
    <source>
        <dbReference type="ARBA" id="ARBA00004370"/>
    </source>
</evidence>
<keyword evidence="7 9" id="KW-0472">Membrane</keyword>
<keyword evidence="4 9" id="KW-0132">Cell division</keyword>
<keyword evidence="3 9" id="KW-0997">Cell inner membrane</keyword>
<dbReference type="Pfam" id="PF03799">
    <property type="entry name" value="FtsQ_DivIB_C"/>
    <property type="match status" value="1"/>
</dbReference>
<feature type="domain" description="POTRA" evidence="10">
    <location>
        <begin position="31"/>
        <end position="100"/>
    </location>
</feature>
<evidence type="ECO:0000256" key="9">
    <source>
        <dbReference type="HAMAP-Rule" id="MF_00911"/>
    </source>
</evidence>
<sequence>MLRLAAWLIAVALVALPVVAVLRGWIGADRWPLTHLRATGRFERVDPALVQRTLLPYAKHGYFAVDLRGAQASVARLPWVEQARVRKRWPDVLEVSITEHRPFARWGKDRLLSDRGALFDARGAKVPAGLPMLDGPETRTREVVELYQQARTLFAPVGLQVEALAMDPRGSWSLTLLDRSRGGTATQVLVGRNEARARIDRFVRLLPQLRVNPERHIERADLRYTNGFALVWSKPAAPAKAARVPESPASPASTPWTAALSLLRFPAPSLT</sequence>
<name>A0ABQ3BMW8_9GAMM</name>
<keyword evidence="8 9" id="KW-0131">Cell cycle</keyword>
<dbReference type="InterPro" id="IPR013685">
    <property type="entry name" value="POTRA_FtsQ_type"/>
</dbReference>
<dbReference type="EMBL" id="BMXY01000001">
    <property type="protein sequence ID" value="GGZ51378.1"/>
    <property type="molecule type" value="Genomic_DNA"/>
</dbReference>
<dbReference type="InterPro" id="IPR026579">
    <property type="entry name" value="FtsQ"/>
</dbReference>
<gene>
    <name evidence="9 11" type="primary">ftsQ</name>
    <name evidence="11" type="ORF">GCM10008101_00420</name>
</gene>
<dbReference type="Pfam" id="PF08478">
    <property type="entry name" value="POTRA_1"/>
    <property type="match status" value="1"/>
</dbReference>
<dbReference type="InterPro" id="IPR034746">
    <property type="entry name" value="POTRA"/>
</dbReference>
<evidence type="ECO:0000256" key="6">
    <source>
        <dbReference type="ARBA" id="ARBA00022989"/>
    </source>
</evidence>
<accession>A0ABQ3BMW8</accession>
<dbReference type="Proteomes" id="UP000643403">
    <property type="component" value="Unassembled WGS sequence"/>
</dbReference>
<evidence type="ECO:0000256" key="4">
    <source>
        <dbReference type="ARBA" id="ARBA00022618"/>
    </source>
</evidence>
<evidence type="ECO:0000256" key="3">
    <source>
        <dbReference type="ARBA" id="ARBA00022519"/>
    </source>
</evidence>
<dbReference type="PANTHER" id="PTHR35851">
    <property type="entry name" value="CELL DIVISION PROTEIN FTSQ"/>
    <property type="match status" value="1"/>
</dbReference>
<proteinExistence type="inferred from homology"/>
<organism evidence="11 12">
    <name type="scientific">Cognatilysobacter xinjiangensis</name>
    <dbReference type="NCBI Taxonomy" id="546892"/>
    <lineage>
        <taxon>Bacteria</taxon>
        <taxon>Pseudomonadati</taxon>
        <taxon>Pseudomonadota</taxon>
        <taxon>Gammaproteobacteria</taxon>
        <taxon>Lysobacterales</taxon>
        <taxon>Lysobacteraceae</taxon>
        <taxon>Cognatilysobacter</taxon>
    </lineage>
</organism>
<dbReference type="PROSITE" id="PS51779">
    <property type="entry name" value="POTRA"/>
    <property type="match status" value="1"/>
</dbReference>
<evidence type="ECO:0000259" key="10">
    <source>
        <dbReference type="PROSITE" id="PS51779"/>
    </source>
</evidence>
<dbReference type="PANTHER" id="PTHR35851:SF1">
    <property type="entry name" value="CELL DIVISION PROTEIN FTSQ"/>
    <property type="match status" value="1"/>
</dbReference>
<evidence type="ECO:0000256" key="2">
    <source>
        <dbReference type="ARBA" id="ARBA00022475"/>
    </source>
</evidence>
<dbReference type="GO" id="GO:0051301">
    <property type="term" value="P:cell division"/>
    <property type="evidence" value="ECO:0007669"/>
    <property type="project" value="UniProtKB-KW"/>
</dbReference>
<keyword evidence="5 9" id="KW-0812">Transmembrane</keyword>
<dbReference type="InterPro" id="IPR005548">
    <property type="entry name" value="Cell_div_FtsQ/DivIB_C"/>
</dbReference>
<keyword evidence="12" id="KW-1185">Reference proteome</keyword>
<comment type="caution">
    <text evidence="11">The sequence shown here is derived from an EMBL/GenBank/DDBJ whole genome shotgun (WGS) entry which is preliminary data.</text>
</comment>
<evidence type="ECO:0000313" key="12">
    <source>
        <dbReference type="Proteomes" id="UP000643403"/>
    </source>
</evidence>
<evidence type="ECO:0000313" key="11">
    <source>
        <dbReference type="EMBL" id="GGZ51378.1"/>
    </source>
</evidence>
<dbReference type="InterPro" id="IPR045335">
    <property type="entry name" value="FtsQ_C_sf"/>
</dbReference>
<dbReference type="Gene3D" id="3.40.50.11690">
    <property type="entry name" value="Cell division protein FtsQ/DivIB"/>
    <property type="match status" value="1"/>
</dbReference>
<comment type="subcellular location">
    <subcellularLocation>
        <location evidence="9">Cell inner membrane</location>
        <topology evidence="9">Single-pass type II membrane protein</topology>
    </subcellularLocation>
    <subcellularLocation>
        <location evidence="1">Membrane</location>
    </subcellularLocation>
    <text evidence="9">Localizes to the division septum.</text>
</comment>
<reference evidence="12" key="1">
    <citation type="journal article" date="2019" name="Int. J. Syst. Evol. Microbiol.">
        <title>The Global Catalogue of Microorganisms (GCM) 10K type strain sequencing project: providing services to taxonomists for standard genome sequencing and annotation.</title>
        <authorList>
            <consortium name="The Broad Institute Genomics Platform"/>
            <consortium name="The Broad Institute Genome Sequencing Center for Infectious Disease"/>
            <person name="Wu L."/>
            <person name="Ma J."/>
        </authorList>
    </citation>
    <scope>NUCLEOTIDE SEQUENCE [LARGE SCALE GENOMIC DNA]</scope>
    <source>
        <strain evidence="12">KCTC 22558</strain>
    </source>
</reference>
<evidence type="ECO:0000256" key="8">
    <source>
        <dbReference type="ARBA" id="ARBA00023306"/>
    </source>
</evidence>
<comment type="similarity">
    <text evidence="9">Belongs to the FtsQ/DivIB family. FtsQ subfamily.</text>
</comment>
<protein>
    <recommendedName>
        <fullName evidence="9">Cell division protein FtsQ</fullName>
    </recommendedName>
</protein>
<dbReference type="HAMAP" id="MF_00911">
    <property type="entry name" value="FtsQ_subfam"/>
    <property type="match status" value="1"/>
</dbReference>
<comment type="subunit">
    <text evidence="9">Part of a complex composed of FtsB, FtsL and FtsQ.</text>
</comment>